<feature type="transmembrane region" description="Helical" evidence="8">
    <location>
        <begin position="84"/>
        <end position="103"/>
    </location>
</feature>
<evidence type="ECO:0000256" key="7">
    <source>
        <dbReference type="ARBA" id="ARBA00023136"/>
    </source>
</evidence>
<dbReference type="GO" id="GO:0015293">
    <property type="term" value="F:symporter activity"/>
    <property type="evidence" value="ECO:0007669"/>
    <property type="project" value="InterPro"/>
</dbReference>
<feature type="transmembrane region" description="Helical" evidence="8">
    <location>
        <begin position="146"/>
        <end position="168"/>
    </location>
</feature>
<feature type="transmembrane region" description="Helical" evidence="8">
    <location>
        <begin position="230"/>
        <end position="255"/>
    </location>
</feature>
<comment type="caution">
    <text evidence="9">The sequence shown here is derived from an EMBL/GenBank/DDBJ whole genome shotgun (WGS) entry which is preliminary data.</text>
</comment>
<feature type="transmembrane region" description="Helical" evidence="8">
    <location>
        <begin position="12"/>
        <end position="34"/>
    </location>
</feature>
<dbReference type="Gene3D" id="1.20.1250.20">
    <property type="entry name" value="MFS general substrate transporter like domains"/>
    <property type="match status" value="2"/>
</dbReference>
<feature type="transmembrane region" description="Helical" evidence="8">
    <location>
        <begin position="261"/>
        <end position="282"/>
    </location>
</feature>
<reference evidence="9 10" key="1">
    <citation type="submission" date="2020-08" db="EMBL/GenBank/DDBJ databases">
        <title>Genomic Encyclopedia of Type Strains, Phase IV (KMG-IV): sequencing the most valuable type-strain genomes for metagenomic binning, comparative biology and taxonomic classification.</title>
        <authorList>
            <person name="Goeker M."/>
        </authorList>
    </citation>
    <scope>NUCLEOTIDE SEQUENCE [LARGE SCALE GENOMIC DNA]</scope>
    <source>
        <strain evidence="9 10">DSM 29348</strain>
    </source>
</reference>
<gene>
    <name evidence="9" type="ORF">GGR44_001882</name>
</gene>
<feature type="transmembrane region" description="Helical" evidence="8">
    <location>
        <begin position="359"/>
        <end position="384"/>
    </location>
</feature>
<feature type="transmembrane region" description="Helical" evidence="8">
    <location>
        <begin position="318"/>
        <end position="338"/>
    </location>
</feature>
<dbReference type="InterPro" id="IPR018043">
    <property type="entry name" value="Na/Gal_symport_CS"/>
</dbReference>
<protein>
    <submittedName>
        <fullName evidence="9">Na+/melibiose symporter-like transporter</fullName>
    </submittedName>
</protein>
<dbReference type="SUPFAM" id="SSF103473">
    <property type="entry name" value="MFS general substrate transporter"/>
    <property type="match status" value="1"/>
</dbReference>
<dbReference type="PROSITE" id="PS00872">
    <property type="entry name" value="NA_GALACTOSIDE_SYMP"/>
    <property type="match status" value="1"/>
</dbReference>
<dbReference type="RefSeq" id="WP_183955308.1">
    <property type="nucleotide sequence ID" value="NZ_JACIEB010000004.1"/>
</dbReference>
<name>A0A7W6GQM5_9SPHN</name>
<dbReference type="AlphaFoldDB" id="A0A7W6GQM5"/>
<dbReference type="Pfam" id="PF13347">
    <property type="entry name" value="MFS_2"/>
    <property type="match status" value="1"/>
</dbReference>
<dbReference type="PANTHER" id="PTHR11328:SF24">
    <property type="entry name" value="MAJOR FACILITATOR SUPERFAMILY (MFS) PROFILE DOMAIN-CONTAINING PROTEIN"/>
    <property type="match status" value="1"/>
</dbReference>
<evidence type="ECO:0000256" key="5">
    <source>
        <dbReference type="ARBA" id="ARBA00022692"/>
    </source>
</evidence>
<evidence type="ECO:0000256" key="3">
    <source>
        <dbReference type="ARBA" id="ARBA00022448"/>
    </source>
</evidence>
<keyword evidence="4" id="KW-1003">Cell membrane</keyword>
<feature type="transmembrane region" description="Helical" evidence="8">
    <location>
        <begin position="46"/>
        <end position="63"/>
    </location>
</feature>
<comment type="subcellular location">
    <subcellularLocation>
        <location evidence="1">Cell membrane</location>
        <topology evidence="1">Multi-pass membrane protein</topology>
    </subcellularLocation>
</comment>
<keyword evidence="7 8" id="KW-0472">Membrane</keyword>
<evidence type="ECO:0000313" key="10">
    <source>
        <dbReference type="Proteomes" id="UP000552757"/>
    </source>
</evidence>
<keyword evidence="5 8" id="KW-0812">Transmembrane</keyword>
<feature type="transmembrane region" description="Helical" evidence="8">
    <location>
        <begin position="183"/>
        <end position="202"/>
    </location>
</feature>
<evidence type="ECO:0000313" key="9">
    <source>
        <dbReference type="EMBL" id="MBB3982219.1"/>
    </source>
</evidence>
<keyword evidence="3" id="KW-0813">Transport</keyword>
<dbReference type="InterPro" id="IPR039672">
    <property type="entry name" value="MFS_2"/>
</dbReference>
<keyword evidence="6 8" id="KW-1133">Transmembrane helix</keyword>
<dbReference type="GO" id="GO:0006814">
    <property type="term" value="P:sodium ion transport"/>
    <property type="evidence" value="ECO:0007669"/>
    <property type="project" value="InterPro"/>
</dbReference>
<organism evidence="9 10">
    <name type="scientific">Sphingobium fontiphilum</name>
    <dbReference type="NCBI Taxonomy" id="944425"/>
    <lineage>
        <taxon>Bacteria</taxon>
        <taxon>Pseudomonadati</taxon>
        <taxon>Pseudomonadota</taxon>
        <taxon>Alphaproteobacteria</taxon>
        <taxon>Sphingomonadales</taxon>
        <taxon>Sphingomonadaceae</taxon>
        <taxon>Sphingobium</taxon>
    </lineage>
</organism>
<evidence type="ECO:0000256" key="8">
    <source>
        <dbReference type="SAM" id="Phobius"/>
    </source>
</evidence>
<feature type="transmembrane region" description="Helical" evidence="8">
    <location>
        <begin position="294"/>
        <end position="312"/>
    </location>
</feature>
<sequence>MTRNEKHPSHRRLAALAAPALPMSALTLPMIIFLPEFYAHSLGLNLALVGFIFTFVRLGDLVFDPFVGGLMDRTRTRWGQFRPWLLLGGPLVMAGTWMLFMAQPGVGPVYLSLGLVMAYIGYSIVVLAQMGMGATITSDYRQRSRVFAWWMVFNTLGQILVMAMPVFFADRIANDSSFTVRTMGWFILASVPVTIAACVACIREGDAPTQGHAARLRDYLGLFTLPSTRLLLLTQLLVGLGLGISAAVFLFFFTMLKQVPFAYVGLQFVAFYIVGVITAPVWSLIANRIGRHRALALGCCGFAAYMVLMMAMPPGNLVYFFGMGLLGGTMACSVDMLPRSMMADVSDEDRLASGQDRTGMLFALLTVTHKFGQAMSIGVVYFALDLIGFKAGSTANGALALNGVAVLYGIVPGLLYIASALVVSRFGLTPARHDAIRRELAAAGSAPASAG</sequence>
<accession>A0A7W6GQM5</accession>
<dbReference type="GO" id="GO:0008643">
    <property type="term" value="P:carbohydrate transport"/>
    <property type="evidence" value="ECO:0007669"/>
    <property type="project" value="InterPro"/>
</dbReference>
<dbReference type="PANTHER" id="PTHR11328">
    <property type="entry name" value="MAJOR FACILITATOR SUPERFAMILY DOMAIN-CONTAINING PROTEIN"/>
    <property type="match status" value="1"/>
</dbReference>
<dbReference type="InterPro" id="IPR036259">
    <property type="entry name" value="MFS_trans_sf"/>
</dbReference>
<evidence type="ECO:0000256" key="2">
    <source>
        <dbReference type="ARBA" id="ARBA00009617"/>
    </source>
</evidence>
<dbReference type="Proteomes" id="UP000552757">
    <property type="component" value="Unassembled WGS sequence"/>
</dbReference>
<dbReference type="GO" id="GO:0005886">
    <property type="term" value="C:plasma membrane"/>
    <property type="evidence" value="ECO:0007669"/>
    <property type="project" value="UniProtKB-SubCell"/>
</dbReference>
<evidence type="ECO:0000256" key="4">
    <source>
        <dbReference type="ARBA" id="ARBA00022475"/>
    </source>
</evidence>
<comment type="similarity">
    <text evidence="2">Belongs to the sodium:galactoside symporter (TC 2.A.2) family.</text>
</comment>
<evidence type="ECO:0000256" key="6">
    <source>
        <dbReference type="ARBA" id="ARBA00022989"/>
    </source>
</evidence>
<feature type="transmembrane region" description="Helical" evidence="8">
    <location>
        <begin position="109"/>
        <end position="134"/>
    </location>
</feature>
<keyword evidence="10" id="KW-1185">Reference proteome</keyword>
<dbReference type="EMBL" id="JACIEB010000004">
    <property type="protein sequence ID" value="MBB3982219.1"/>
    <property type="molecule type" value="Genomic_DNA"/>
</dbReference>
<proteinExistence type="inferred from homology"/>
<evidence type="ECO:0000256" key="1">
    <source>
        <dbReference type="ARBA" id="ARBA00004651"/>
    </source>
</evidence>
<feature type="transmembrane region" description="Helical" evidence="8">
    <location>
        <begin position="404"/>
        <end position="428"/>
    </location>
</feature>